<dbReference type="PANTHER" id="PTHR43048">
    <property type="entry name" value="METHYLMALONYL-COA EPIMERASE"/>
    <property type="match status" value="1"/>
</dbReference>
<dbReference type="RefSeq" id="WP_318595349.1">
    <property type="nucleotide sequence ID" value="NZ_JAWSTH010000002.1"/>
</dbReference>
<accession>A0ABU4HIE8</accession>
<evidence type="ECO:0000259" key="3">
    <source>
        <dbReference type="PROSITE" id="PS51819"/>
    </source>
</evidence>
<dbReference type="Pfam" id="PF00903">
    <property type="entry name" value="Glyoxalase"/>
    <property type="match status" value="1"/>
</dbReference>
<organism evidence="4 5">
    <name type="scientific">Conexibacter stalactiti</name>
    <dbReference type="NCBI Taxonomy" id="1940611"/>
    <lineage>
        <taxon>Bacteria</taxon>
        <taxon>Bacillati</taxon>
        <taxon>Actinomycetota</taxon>
        <taxon>Thermoleophilia</taxon>
        <taxon>Solirubrobacterales</taxon>
        <taxon>Conexibacteraceae</taxon>
        <taxon>Conexibacter</taxon>
    </lineage>
</organism>
<dbReference type="InterPro" id="IPR037523">
    <property type="entry name" value="VOC_core"/>
</dbReference>
<name>A0ABU4HIE8_9ACTN</name>
<feature type="region of interest" description="Disordered" evidence="2">
    <location>
        <begin position="289"/>
        <end position="312"/>
    </location>
</feature>
<evidence type="ECO:0000256" key="1">
    <source>
        <dbReference type="ARBA" id="ARBA00022723"/>
    </source>
</evidence>
<evidence type="ECO:0000256" key="2">
    <source>
        <dbReference type="SAM" id="MobiDB-lite"/>
    </source>
</evidence>
<dbReference type="SUPFAM" id="SSF54593">
    <property type="entry name" value="Glyoxalase/Bleomycin resistance protein/Dihydroxybiphenyl dioxygenase"/>
    <property type="match status" value="1"/>
</dbReference>
<feature type="domain" description="VOC" evidence="3">
    <location>
        <begin position="132"/>
        <end position="246"/>
    </location>
</feature>
<dbReference type="InterPro" id="IPR004360">
    <property type="entry name" value="Glyas_Fos-R_dOase_dom"/>
</dbReference>
<evidence type="ECO:0000313" key="4">
    <source>
        <dbReference type="EMBL" id="MDW5593086.1"/>
    </source>
</evidence>
<dbReference type="InterPro" id="IPR051785">
    <property type="entry name" value="MMCE/EMCE_epimerase"/>
</dbReference>
<evidence type="ECO:0000313" key="5">
    <source>
        <dbReference type="Proteomes" id="UP001284601"/>
    </source>
</evidence>
<comment type="caution">
    <text evidence="4">The sequence shown here is derived from an EMBL/GenBank/DDBJ whole genome shotgun (WGS) entry which is preliminary data.</text>
</comment>
<proteinExistence type="predicted"/>
<sequence length="312" mass="34343">MVTRVGHIALHVADLDAAVDFQQQVLGMVETDRLAGVSYLTCNDRHHELILIEDPHRRGYDHLALEVADAGILETAGKRIAAAGGTVLGGVYDGEPGIDRALKVASPAGHVYKLFCGMQTVAPPPPGDRPLKFEHVSTKVLNHRAEERFLTRGLGFRCSDRMGFLASWWHCDEDHHGIALTLAPRAELSHYAYTFGDLAALGRVADRLKAARHQKCIWGPSRHGPGNNHFLYFHDQDGAMIECCSELAQMQADRYQPRRWSMHPGTINQWGAPPPPRFLLTGFPIAPPQPGRPPWAVGDGRPPETTTATVRA</sequence>
<dbReference type="InterPro" id="IPR029068">
    <property type="entry name" value="Glyas_Bleomycin-R_OHBP_Dase"/>
</dbReference>
<reference evidence="5" key="1">
    <citation type="submission" date="2023-07" db="EMBL/GenBank/DDBJ databases">
        <title>Conexibacter stalactiti sp. nov., isolated from stalactites in a lava cave and emended description of the genus Conexibacter.</title>
        <authorList>
            <person name="Lee S.D."/>
        </authorList>
    </citation>
    <scope>NUCLEOTIDE SEQUENCE [LARGE SCALE GENOMIC DNA]</scope>
    <source>
        <strain evidence="5">KCTC 39840</strain>
    </source>
</reference>
<dbReference type="EMBL" id="JAWSTH010000002">
    <property type="protein sequence ID" value="MDW5593086.1"/>
    <property type="molecule type" value="Genomic_DNA"/>
</dbReference>
<feature type="domain" description="VOC" evidence="3">
    <location>
        <begin position="4"/>
        <end position="117"/>
    </location>
</feature>
<dbReference type="PROSITE" id="PS51819">
    <property type="entry name" value="VOC"/>
    <property type="match status" value="2"/>
</dbReference>
<keyword evidence="1" id="KW-0479">Metal-binding</keyword>
<dbReference type="Proteomes" id="UP001284601">
    <property type="component" value="Unassembled WGS sequence"/>
</dbReference>
<gene>
    <name evidence="4" type="ORF">R7226_01965</name>
</gene>
<keyword evidence="5" id="KW-1185">Reference proteome</keyword>
<protein>
    <submittedName>
        <fullName evidence="4">VOC family protein</fullName>
    </submittedName>
</protein>
<dbReference type="Gene3D" id="3.10.180.10">
    <property type="entry name" value="2,3-Dihydroxybiphenyl 1,2-Dioxygenase, domain 1"/>
    <property type="match status" value="2"/>
</dbReference>
<reference evidence="4 5" key="2">
    <citation type="submission" date="2023-10" db="EMBL/GenBank/DDBJ databases">
        <authorList>
            <person name="Han X.F."/>
        </authorList>
    </citation>
    <scope>NUCLEOTIDE SEQUENCE [LARGE SCALE GENOMIC DNA]</scope>
    <source>
        <strain evidence="4 5">KCTC 39840</strain>
    </source>
</reference>
<dbReference type="PANTHER" id="PTHR43048:SF3">
    <property type="entry name" value="METHYLMALONYL-COA EPIMERASE, MITOCHONDRIAL"/>
    <property type="match status" value="1"/>
</dbReference>